<dbReference type="InterPro" id="IPR047121">
    <property type="entry name" value="YjiB-like"/>
</dbReference>
<dbReference type="SUPFAM" id="SSF51182">
    <property type="entry name" value="RmlC-like cupins"/>
    <property type="match status" value="1"/>
</dbReference>
<evidence type="ECO:0000256" key="1">
    <source>
        <dbReference type="SAM" id="MobiDB-lite"/>
    </source>
</evidence>
<dbReference type="PANTHER" id="PTHR36448">
    <property type="entry name" value="BLR7373 PROTEIN"/>
    <property type="match status" value="1"/>
</dbReference>
<dbReference type="CDD" id="cd02219">
    <property type="entry name" value="cupin_YjlB-like"/>
    <property type="match status" value="1"/>
</dbReference>
<reference evidence="3" key="1">
    <citation type="submission" date="2022-01" db="EMBL/GenBank/DDBJ databases">
        <authorList>
            <person name="Wang Y."/>
        </authorList>
    </citation>
    <scope>NUCLEOTIDE SEQUENCE</scope>
    <source>
        <strain evidence="3">WB101</strain>
    </source>
</reference>
<feature type="compositionally biased region" description="Basic and acidic residues" evidence="1">
    <location>
        <begin position="129"/>
        <end position="143"/>
    </location>
</feature>
<evidence type="ECO:0000259" key="2">
    <source>
        <dbReference type="Pfam" id="PF07883"/>
    </source>
</evidence>
<dbReference type="Pfam" id="PF07883">
    <property type="entry name" value="Cupin_2"/>
    <property type="match status" value="1"/>
</dbReference>
<dbReference type="InterPro" id="IPR014500">
    <property type="entry name" value="UCP019307_cupin"/>
</dbReference>
<reference evidence="3" key="2">
    <citation type="submission" date="2024-05" db="EMBL/GenBank/DDBJ databases">
        <title>Rhodohalobacter halophilus gen. nov., sp. nov., a moderately halophilic member of the family Balneolaceae.</title>
        <authorList>
            <person name="Xia J."/>
        </authorList>
    </citation>
    <scope>NUCLEOTIDE SEQUENCE</scope>
    <source>
        <strain evidence="3">WB101</strain>
    </source>
</reference>
<protein>
    <submittedName>
        <fullName evidence="3">Cupin domain-containing protein</fullName>
    </submittedName>
</protein>
<dbReference type="InterPro" id="IPR011051">
    <property type="entry name" value="RmlC_Cupin_sf"/>
</dbReference>
<dbReference type="InterPro" id="IPR014710">
    <property type="entry name" value="RmlC-like_jellyroll"/>
</dbReference>
<dbReference type="Gene3D" id="2.60.120.10">
    <property type="entry name" value="Jelly Rolls"/>
    <property type="match status" value="1"/>
</dbReference>
<dbReference type="PANTHER" id="PTHR36448:SF2">
    <property type="entry name" value="CUPIN TYPE-1 DOMAIN-CONTAINING PROTEIN"/>
    <property type="match status" value="1"/>
</dbReference>
<name>A0ABS9KDD5_9BACT</name>
<keyword evidence="4" id="KW-1185">Reference proteome</keyword>
<evidence type="ECO:0000313" key="3">
    <source>
        <dbReference type="EMBL" id="MCG2588867.1"/>
    </source>
</evidence>
<gene>
    <name evidence="3" type="ORF">L6773_09835</name>
</gene>
<feature type="domain" description="Cupin type-2" evidence="2">
    <location>
        <begin position="59"/>
        <end position="106"/>
    </location>
</feature>
<organism evidence="3 4">
    <name type="scientific">Rhodohalobacter sulfatireducens</name>
    <dbReference type="NCBI Taxonomy" id="2911366"/>
    <lineage>
        <taxon>Bacteria</taxon>
        <taxon>Pseudomonadati</taxon>
        <taxon>Balneolota</taxon>
        <taxon>Balneolia</taxon>
        <taxon>Balneolales</taxon>
        <taxon>Balneolaceae</taxon>
        <taxon>Rhodohalobacter</taxon>
    </lineage>
</organism>
<dbReference type="InterPro" id="IPR013096">
    <property type="entry name" value="Cupin_2"/>
</dbReference>
<proteinExistence type="predicted"/>
<dbReference type="PIRSF" id="PIRSF019307">
    <property type="entry name" value="UCP019307"/>
    <property type="match status" value="1"/>
</dbReference>
<dbReference type="Proteomes" id="UP001165366">
    <property type="component" value="Unassembled WGS sequence"/>
</dbReference>
<comment type="caution">
    <text evidence="3">The sequence shown here is derived from an EMBL/GenBank/DDBJ whole genome shotgun (WGS) entry which is preliminary data.</text>
</comment>
<feature type="region of interest" description="Disordered" evidence="1">
    <location>
        <begin position="122"/>
        <end position="152"/>
    </location>
</feature>
<evidence type="ECO:0000313" key="4">
    <source>
        <dbReference type="Proteomes" id="UP001165366"/>
    </source>
</evidence>
<dbReference type="EMBL" id="JAKLWS010000010">
    <property type="protein sequence ID" value="MCG2588867.1"/>
    <property type="molecule type" value="Genomic_DNA"/>
</dbReference>
<sequence>MQPESFFLEDDGSIPNNRLPLLIYRDVFTDRDSGGARWFENKFKQNNWYNSWRNGVFSYHHYHSNTHEVLGVYSGSAKLLMGGESGIKVEVSTGDVIIIPAGVGHKNLGSSRDFGVVGAHPNGSGYDLKTGKQGERPQADKNISEVPVPSTDPLQGTYAGLPTIWNDIEK</sequence>
<dbReference type="RefSeq" id="WP_237853856.1">
    <property type="nucleotide sequence ID" value="NZ_JAKLWS010000010.1"/>
</dbReference>
<accession>A0ABS9KDD5</accession>